<comment type="subunit">
    <text evidence="4">Part of the 50S ribosomal subunit. Contacts protein L32.</text>
</comment>
<reference evidence="11" key="3">
    <citation type="submission" date="2020-09" db="EMBL/GenBank/DDBJ databases">
        <title>Complete genome sequencing of Faecalibacillus intestinalis strain 14EGH31.</title>
        <authorList>
            <person name="Sakamoto M."/>
            <person name="Murakami T."/>
            <person name="Mori H."/>
        </authorList>
    </citation>
    <scope>NUCLEOTIDE SEQUENCE [LARGE SCALE GENOMIC DNA]</scope>
    <source>
        <strain evidence="11">14EGH31</strain>
    </source>
</reference>
<evidence type="ECO:0000313" key="6">
    <source>
        <dbReference type="EMBL" id="BCL56787.1"/>
    </source>
</evidence>
<dbReference type="HAMAP" id="MF_01368">
    <property type="entry name" value="Ribosomal_bL17"/>
    <property type="match status" value="1"/>
</dbReference>
<keyword evidence="10" id="KW-1185">Reference proteome</keyword>
<dbReference type="EMBL" id="AP024085">
    <property type="protein sequence ID" value="BCL56787.1"/>
    <property type="molecule type" value="Genomic_DNA"/>
</dbReference>
<dbReference type="GO" id="GO:0003735">
    <property type="term" value="F:structural constituent of ribosome"/>
    <property type="evidence" value="ECO:0007669"/>
    <property type="project" value="InterPro"/>
</dbReference>
<dbReference type="GO" id="GO:0006412">
    <property type="term" value="P:translation"/>
    <property type="evidence" value="ECO:0007669"/>
    <property type="project" value="UniProtKB-UniRule"/>
</dbReference>
<gene>
    <name evidence="4 6" type="primary">rplQ</name>
    <name evidence="9" type="ORF">C7U54_13690</name>
    <name evidence="6" type="ORF">Fi14EGH31_04990</name>
    <name evidence="7" type="ORF">LJD74_10480</name>
    <name evidence="8" type="ORF">NE542_06135</name>
</gene>
<evidence type="ECO:0000256" key="4">
    <source>
        <dbReference type="HAMAP-Rule" id="MF_01368"/>
    </source>
</evidence>
<dbReference type="EMBL" id="JANGBO010000003">
    <property type="protein sequence ID" value="MCQ5061410.1"/>
    <property type="molecule type" value="Genomic_DNA"/>
</dbReference>
<dbReference type="EMBL" id="JAJDKQ010000022">
    <property type="protein sequence ID" value="MCB8562422.1"/>
    <property type="molecule type" value="Genomic_DNA"/>
</dbReference>
<accession>A0A2T3FKQ7</accession>
<proteinExistence type="inferred from homology"/>
<organism evidence="9 10">
    <name type="scientific">Faecalibacillus intestinalis</name>
    <dbReference type="NCBI Taxonomy" id="1982626"/>
    <lineage>
        <taxon>Bacteria</taxon>
        <taxon>Bacillati</taxon>
        <taxon>Bacillota</taxon>
        <taxon>Erysipelotrichia</taxon>
        <taxon>Erysipelotrichales</taxon>
        <taxon>Coprobacillaceae</taxon>
        <taxon>Faecalibacillus</taxon>
    </lineage>
</organism>
<evidence type="ECO:0000313" key="8">
    <source>
        <dbReference type="EMBL" id="MCQ5061410.1"/>
    </source>
</evidence>
<dbReference type="Proteomes" id="UP000240974">
    <property type="component" value="Unassembled WGS sequence"/>
</dbReference>
<reference evidence="6" key="2">
    <citation type="journal article" date="2020" name="Microbiol. Resour. Announc.">
        <title>Complete Genome Sequence of Faecalibacillus intestinalis JCM 34082, Isolated from Feces from a Healthy Japanese Female.</title>
        <authorList>
            <person name="Sakamoto M."/>
            <person name="Ikeyama N."/>
            <person name="Toyoda A."/>
            <person name="Murakami T."/>
            <person name="Mori H."/>
            <person name="Ohkuma M."/>
        </authorList>
    </citation>
    <scope>NUCLEOTIDE SEQUENCE</scope>
    <source>
        <strain evidence="6">14EGH31</strain>
    </source>
</reference>
<dbReference type="NCBIfam" id="TIGR00059">
    <property type="entry name" value="L17"/>
    <property type="match status" value="1"/>
</dbReference>
<dbReference type="GO" id="GO:0022625">
    <property type="term" value="C:cytosolic large ribosomal subunit"/>
    <property type="evidence" value="ECO:0007669"/>
    <property type="project" value="TreeGrafter"/>
</dbReference>
<evidence type="ECO:0000313" key="7">
    <source>
        <dbReference type="EMBL" id="MCB8562422.1"/>
    </source>
</evidence>
<sequence length="121" mass="13376">MAKNRKLGRTSDIRKSMLRSLATEVIVYGKVETTVTRAKEVRSVVDELITLGKRGDLHARRQAAADMHKVVDEATGKTAVQILFDDVAPKFKDVNGGYTTILKTYNRKGDNAPMAILSLTK</sequence>
<protein>
    <recommendedName>
        <fullName evidence="4">Large ribosomal subunit protein bL17</fullName>
    </recommendedName>
</protein>
<dbReference type="SUPFAM" id="SSF64263">
    <property type="entry name" value="Prokaryotic ribosomal protein L17"/>
    <property type="match status" value="1"/>
</dbReference>
<dbReference type="EMBL" id="PYLQ01000030">
    <property type="protein sequence ID" value="PST35869.1"/>
    <property type="molecule type" value="Genomic_DNA"/>
</dbReference>
<evidence type="ECO:0000256" key="2">
    <source>
        <dbReference type="ARBA" id="ARBA00022980"/>
    </source>
</evidence>
<dbReference type="Proteomes" id="UP000593842">
    <property type="component" value="Chromosome"/>
</dbReference>
<evidence type="ECO:0000313" key="10">
    <source>
        <dbReference type="Proteomes" id="UP000240974"/>
    </source>
</evidence>
<evidence type="ECO:0000256" key="3">
    <source>
        <dbReference type="ARBA" id="ARBA00023274"/>
    </source>
</evidence>
<dbReference type="PANTHER" id="PTHR14413">
    <property type="entry name" value="RIBOSOMAL PROTEIN L17"/>
    <property type="match status" value="1"/>
</dbReference>
<keyword evidence="3 4" id="KW-0687">Ribonucleoprotein</keyword>
<comment type="similarity">
    <text evidence="1 4 5">Belongs to the bacterial ribosomal protein bL17 family.</text>
</comment>
<dbReference type="Proteomes" id="UP001204814">
    <property type="component" value="Unassembled WGS sequence"/>
</dbReference>
<dbReference type="InterPro" id="IPR036373">
    <property type="entry name" value="Ribosomal_bL17_sf"/>
</dbReference>
<dbReference type="Proteomes" id="UP001197827">
    <property type="component" value="Unassembled WGS sequence"/>
</dbReference>
<dbReference type="GeneID" id="77470638"/>
<dbReference type="Gene3D" id="3.90.1030.10">
    <property type="entry name" value="Ribosomal protein L17"/>
    <property type="match status" value="1"/>
</dbReference>
<dbReference type="AlphaFoldDB" id="A0A2T3FKQ7"/>
<keyword evidence="2 4" id="KW-0689">Ribosomal protein</keyword>
<name>A0A2T3FKQ7_9FIRM</name>
<dbReference type="PANTHER" id="PTHR14413:SF16">
    <property type="entry name" value="LARGE RIBOSOMAL SUBUNIT PROTEIN BL17M"/>
    <property type="match status" value="1"/>
</dbReference>
<dbReference type="RefSeq" id="WP_022001373.1">
    <property type="nucleotide sequence ID" value="NZ_AP024085.1"/>
</dbReference>
<evidence type="ECO:0000256" key="5">
    <source>
        <dbReference type="RuleBase" id="RU000660"/>
    </source>
</evidence>
<dbReference type="KEGG" id="fit:Fi14EGH31_04990"/>
<evidence type="ECO:0000256" key="1">
    <source>
        <dbReference type="ARBA" id="ARBA00008777"/>
    </source>
</evidence>
<dbReference type="Pfam" id="PF01196">
    <property type="entry name" value="Ribosomal_L17"/>
    <property type="match status" value="1"/>
</dbReference>
<evidence type="ECO:0000313" key="11">
    <source>
        <dbReference type="Proteomes" id="UP000593842"/>
    </source>
</evidence>
<evidence type="ECO:0000313" key="9">
    <source>
        <dbReference type="EMBL" id="PST35869.1"/>
    </source>
</evidence>
<reference evidence="7" key="4">
    <citation type="submission" date="2021-10" db="EMBL/GenBank/DDBJ databases">
        <title>Collection of gut derived symbiotic bacterial strains cultured from healthy donors.</title>
        <authorList>
            <person name="Lin H."/>
            <person name="Littmann E."/>
            <person name="Kohout C."/>
            <person name="Pamer E.G."/>
        </authorList>
    </citation>
    <scope>NUCLEOTIDE SEQUENCE</scope>
    <source>
        <strain evidence="7">DFI.5.2</strain>
    </source>
</reference>
<reference evidence="8" key="5">
    <citation type="submission" date="2022-06" db="EMBL/GenBank/DDBJ databases">
        <title>Isolation of gut microbiota from human fecal samples.</title>
        <authorList>
            <person name="Pamer E.G."/>
            <person name="Barat B."/>
            <person name="Waligurski E."/>
            <person name="Medina S."/>
            <person name="Paddock L."/>
            <person name="Mostad J."/>
        </authorList>
    </citation>
    <scope>NUCLEOTIDE SEQUENCE</scope>
    <source>
        <strain evidence="8">DFI.6.24</strain>
    </source>
</reference>
<reference evidence="9 10" key="1">
    <citation type="journal article" date="2019" name="Int. J. Syst. Evol. Microbiol.">
        <title>Faecalibacillus intestinalis gen. nov., sp. nov. and Faecalibacillus faecis sp. nov., isolated from human faeces.</title>
        <authorList>
            <person name="Seo B."/>
            <person name="Jeon K."/>
            <person name="Baek I."/>
            <person name="Lee Y.M."/>
            <person name="Baek K."/>
            <person name="Ko G."/>
        </authorList>
    </citation>
    <scope>NUCLEOTIDE SEQUENCE [LARGE SCALE GENOMIC DNA]</scope>
    <source>
        <strain evidence="9 10">SNUG30099</strain>
    </source>
</reference>
<dbReference type="InterPro" id="IPR000456">
    <property type="entry name" value="Ribosomal_bL17"/>
</dbReference>